<dbReference type="SMART" id="SM00267">
    <property type="entry name" value="GGDEF"/>
    <property type="match status" value="1"/>
</dbReference>
<feature type="domain" description="PAC" evidence="4">
    <location>
        <begin position="438"/>
        <end position="490"/>
    </location>
</feature>
<dbReference type="PROSITE" id="PS50883">
    <property type="entry name" value="EAL"/>
    <property type="match status" value="1"/>
</dbReference>
<dbReference type="Pfam" id="PF08447">
    <property type="entry name" value="PAS_3"/>
    <property type="match status" value="1"/>
</dbReference>
<dbReference type="Pfam" id="PF13426">
    <property type="entry name" value="PAS_9"/>
    <property type="match status" value="1"/>
</dbReference>
<evidence type="ECO:0000259" key="3">
    <source>
        <dbReference type="PROSITE" id="PS50112"/>
    </source>
</evidence>
<evidence type="ECO:0000259" key="5">
    <source>
        <dbReference type="PROSITE" id="PS50883"/>
    </source>
</evidence>
<evidence type="ECO:0000256" key="2">
    <source>
        <dbReference type="SAM" id="Phobius"/>
    </source>
</evidence>
<dbReference type="InterPro" id="IPR000700">
    <property type="entry name" value="PAS-assoc_C"/>
</dbReference>
<reference evidence="7 8" key="1">
    <citation type="submission" date="2019-01" db="EMBL/GenBank/DDBJ databases">
        <authorList>
            <person name="Chen W.-M."/>
        </authorList>
    </citation>
    <scope>NUCLEOTIDE SEQUENCE [LARGE SCALE GENOMIC DNA]</scope>
    <source>
        <strain evidence="7 8">CCP-18</strain>
    </source>
</reference>
<dbReference type="SUPFAM" id="SSF141868">
    <property type="entry name" value="EAL domain-like"/>
    <property type="match status" value="1"/>
</dbReference>
<dbReference type="Pfam" id="PF00563">
    <property type="entry name" value="EAL"/>
    <property type="match status" value="1"/>
</dbReference>
<sequence>MPTQQATAMDHEGQAMKAWESPQPPATPWSTVASREVWRIVLLYAGFAGLWIGGSDSLLAWLISDADAMARISMVKGWLFVGLTSVLLFGLIRRLVNEVNASLRTAQAHEAALLATQAQLEQAQEIAGLGHYELDVAAQHWTVSPIAEHLIGVPSGRPLTLAQWQALVHPDDWPALNAHFERAVAEDDQFCWTYRIVRPTDGEWRWIEARGEFVRDAAGQAQFLRGTFQDLTARKVAEQEVMASRQRLQATLDALPDLLFEIGVDGRIHHYHSFRGDLLAAPPEVFLGRRLADVLPPEPAAVCHRAIEEAARDGHSVGQRYALDLPQGRRWFELSVAPMATPDPADRRFVFIARDVTERHEAEEKLQLAGRVFQHAREAIMVTDPHGDILDVNEAFTRITGYTRDEALGRNPRFLSSGRQGDDFYRAMWAGLREGGAWSGEIWNRRKSGEVYAEMLTISAVHSPQGHLQHYVALFSDITALKKYQAELEHIAHYDALTGLPNRLLLADRLQQALTQAARRGKSVAIAYLDLDGFKVVNDRHGHAVGDKLLVILAHRMHDVLREGDTLARIGGDEFVAVLIDLESPAAADPLLGRMLRVAAEEFSIAGLSLHVSASIGVTHFPQSEPVAPDQLLRQADQAMYQAKLAGKNRHAVFDALHDSNTREHHASLVRLREALEREEFVLHFQPKVNLRTGAVMGAEALIRWRHPERGLLPPGAFLPQLEGESLAVDLGDWVVRTALAQHERWLDEGLCLPVSVNVSALHLQQPNFAERLAQQLRDRPRVRPAHLTLEILETSALSDLAQAAQVIDACKVLGVAFELDDFGTGYSSLTYLRQLDVAGIKIDQSFVRDMLGSAGDQAILRGILGLAEAFGMAVIAEGVETVSHGAQLLALGCEAAQGYGIARPMPAERLVDWVQAWRPDPSWVAAVPA</sequence>
<proteinExistence type="predicted"/>
<feature type="domain" description="EAL" evidence="5">
    <location>
        <begin position="665"/>
        <end position="919"/>
    </location>
</feature>
<dbReference type="InterPro" id="IPR013655">
    <property type="entry name" value="PAS_fold_3"/>
</dbReference>
<feature type="domain" description="PAS" evidence="3">
    <location>
        <begin position="244"/>
        <end position="314"/>
    </location>
</feature>
<keyword evidence="8" id="KW-1185">Reference proteome</keyword>
<dbReference type="SMART" id="SM00052">
    <property type="entry name" value="EAL"/>
    <property type="match status" value="1"/>
</dbReference>
<dbReference type="SMART" id="SM00091">
    <property type="entry name" value="PAS"/>
    <property type="match status" value="3"/>
</dbReference>
<dbReference type="PANTHER" id="PTHR44757:SF2">
    <property type="entry name" value="BIOFILM ARCHITECTURE MAINTENANCE PROTEIN MBAA"/>
    <property type="match status" value="1"/>
</dbReference>
<feature type="transmembrane region" description="Helical" evidence="2">
    <location>
        <begin position="75"/>
        <end position="96"/>
    </location>
</feature>
<protein>
    <submittedName>
        <fullName evidence="7">EAL domain-containing protein</fullName>
    </submittedName>
</protein>
<dbReference type="InterPro" id="IPR001610">
    <property type="entry name" value="PAC"/>
</dbReference>
<dbReference type="Gene3D" id="3.30.70.270">
    <property type="match status" value="1"/>
</dbReference>
<dbReference type="PROSITE" id="PS50887">
    <property type="entry name" value="GGDEF"/>
    <property type="match status" value="1"/>
</dbReference>
<dbReference type="Pfam" id="PF00990">
    <property type="entry name" value="GGDEF"/>
    <property type="match status" value="1"/>
</dbReference>
<dbReference type="SUPFAM" id="SSF55073">
    <property type="entry name" value="Nucleotide cyclase"/>
    <property type="match status" value="1"/>
</dbReference>
<dbReference type="InterPro" id="IPR000160">
    <property type="entry name" value="GGDEF_dom"/>
</dbReference>
<dbReference type="AlphaFoldDB" id="A0A3S2UZ28"/>
<dbReference type="GO" id="GO:0003824">
    <property type="term" value="F:catalytic activity"/>
    <property type="evidence" value="ECO:0007669"/>
    <property type="project" value="UniProtKB-ARBA"/>
</dbReference>
<dbReference type="PROSITE" id="PS50112">
    <property type="entry name" value="PAS"/>
    <property type="match status" value="2"/>
</dbReference>
<evidence type="ECO:0000259" key="6">
    <source>
        <dbReference type="PROSITE" id="PS50887"/>
    </source>
</evidence>
<gene>
    <name evidence="7" type="ORF">EOD73_07355</name>
</gene>
<dbReference type="Gene3D" id="3.20.20.450">
    <property type="entry name" value="EAL domain"/>
    <property type="match status" value="1"/>
</dbReference>
<dbReference type="EMBL" id="SACM01000001">
    <property type="protein sequence ID" value="RVT88776.1"/>
    <property type="molecule type" value="Genomic_DNA"/>
</dbReference>
<dbReference type="NCBIfam" id="TIGR00254">
    <property type="entry name" value="GGDEF"/>
    <property type="match status" value="1"/>
</dbReference>
<evidence type="ECO:0000313" key="8">
    <source>
        <dbReference type="Proteomes" id="UP000288587"/>
    </source>
</evidence>
<dbReference type="InterPro" id="IPR000014">
    <property type="entry name" value="PAS"/>
</dbReference>
<feature type="domain" description="PAC" evidence="4">
    <location>
        <begin position="190"/>
        <end position="243"/>
    </location>
</feature>
<dbReference type="CDD" id="cd01948">
    <property type="entry name" value="EAL"/>
    <property type="match status" value="1"/>
</dbReference>
<dbReference type="InterPro" id="IPR029787">
    <property type="entry name" value="Nucleotide_cyclase"/>
</dbReference>
<feature type="region of interest" description="Disordered" evidence="1">
    <location>
        <begin position="1"/>
        <end position="27"/>
    </location>
</feature>
<feature type="domain" description="GGDEF" evidence="6">
    <location>
        <begin position="522"/>
        <end position="656"/>
    </location>
</feature>
<dbReference type="RefSeq" id="WP_127682230.1">
    <property type="nucleotide sequence ID" value="NZ_SACM01000001.1"/>
</dbReference>
<evidence type="ECO:0000313" key="7">
    <source>
        <dbReference type="EMBL" id="RVT88776.1"/>
    </source>
</evidence>
<name>A0A3S2UZ28_9BURK</name>
<dbReference type="OrthoDB" id="9813903at2"/>
<dbReference type="InterPro" id="IPR052155">
    <property type="entry name" value="Biofilm_reg_signaling"/>
</dbReference>
<dbReference type="Pfam" id="PF08448">
    <property type="entry name" value="PAS_4"/>
    <property type="match status" value="1"/>
</dbReference>
<feature type="domain" description="PAS" evidence="3">
    <location>
        <begin position="371"/>
        <end position="411"/>
    </location>
</feature>
<dbReference type="PROSITE" id="PS50113">
    <property type="entry name" value="PAC"/>
    <property type="match status" value="3"/>
</dbReference>
<dbReference type="PANTHER" id="PTHR44757">
    <property type="entry name" value="DIGUANYLATE CYCLASE DGCP"/>
    <property type="match status" value="1"/>
</dbReference>
<dbReference type="InterPro" id="IPR035919">
    <property type="entry name" value="EAL_sf"/>
</dbReference>
<keyword evidence="2" id="KW-1133">Transmembrane helix</keyword>
<dbReference type="Gene3D" id="2.10.70.100">
    <property type="match status" value="1"/>
</dbReference>
<evidence type="ECO:0000259" key="4">
    <source>
        <dbReference type="PROSITE" id="PS50113"/>
    </source>
</evidence>
<keyword evidence="2" id="KW-0472">Membrane</keyword>
<dbReference type="SUPFAM" id="SSF55785">
    <property type="entry name" value="PYP-like sensor domain (PAS domain)"/>
    <property type="match status" value="3"/>
</dbReference>
<dbReference type="InterPro" id="IPR001633">
    <property type="entry name" value="EAL_dom"/>
</dbReference>
<dbReference type="Gene3D" id="3.30.450.20">
    <property type="entry name" value="PAS domain"/>
    <property type="match status" value="3"/>
</dbReference>
<feature type="transmembrane region" description="Helical" evidence="2">
    <location>
        <begin position="37"/>
        <end position="63"/>
    </location>
</feature>
<dbReference type="SMART" id="SM00086">
    <property type="entry name" value="PAC"/>
    <property type="match status" value="3"/>
</dbReference>
<dbReference type="CDD" id="cd00130">
    <property type="entry name" value="PAS"/>
    <property type="match status" value="2"/>
</dbReference>
<evidence type="ECO:0000256" key="1">
    <source>
        <dbReference type="SAM" id="MobiDB-lite"/>
    </source>
</evidence>
<feature type="domain" description="PAC" evidence="4">
    <location>
        <begin position="315"/>
        <end position="368"/>
    </location>
</feature>
<dbReference type="FunFam" id="3.30.70.270:FF:000001">
    <property type="entry name" value="Diguanylate cyclase domain protein"/>
    <property type="match status" value="1"/>
</dbReference>
<keyword evidence="2" id="KW-0812">Transmembrane</keyword>
<dbReference type="Proteomes" id="UP000288587">
    <property type="component" value="Unassembled WGS sequence"/>
</dbReference>
<comment type="caution">
    <text evidence="7">The sequence shown here is derived from an EMBL/GenBank/DDBJ whole genome shotgun (WGS) entry which is preliminary data.</text>
</comment>
<accession>A0A3S2UZ28</accession>
<dbReference type="InterPro" id="IPR013656">
    <property type="entry name" value="PAS_4"/>
</dbReference>
<dbReference type="InterPro" id="IPR043128">
    <property type="entry name" value="Rev_trsase/Diguanyl_cyclase"/>
</dbReference>
<dbReference type="NCBIfam" id="TIGR00229">
    <property type="entry name" value="sensory_box"/>
    <property type="match status" value="3"/>
</dbReference>
<dbReference type="InterPro" id="IPR035965">
    <property type="entry name" value="PAS-like_dom_sf"/>
</dbReference>
<dbReference type="CDD" id="cd01949">
    <property type="entry name" value="GGDEF"/>
    <property type="match status" value="1"/>
</dbReference>
<organism evidence="7 8">
    <name type="scientific">Inhella crocodyli</name>
    <dbReference type="NCBI Taxonomy" id="2499851"/>
    <lineage>
        <taxon>Bacteria</taxon>
        <taxon>Pseudomonadati</taxon>
        <taxon>Pseudomonadota</taxon>
        <taxon>Betaproteobacteria</taxon>
        <taxon>Burkholderiales</taxon>
        <taxon>Sphaerotilaceae</taxon>
        <taxon>Inhella</taxon>
    </lineage>
</organism>